<evidence type="ECO:0000313" key="2">
    <source>
        <dbReference type="EMBL" id="KAG7163983.1"/>
    </source>
</evidence>
<keyword evidence="3" id="KW-1185">Reference proteome</keyword>
<protein>
    <submittedName>
        <fullName evidence="2">Uncharacterized protein</fullName>
    </submittedName>
</protein>
<feature type="region of interest" description="Disordered" evidence="1">
    <location>
        <begin position="230"/>
        <end position="253"/>
    </location>
</feature>
<evidence type="ECO:0000256" key="1">
    <source>
        <dbReference type="SAM" id="MobiDB-lite"/>
    </source>
</evidence>
<name>A0A8J5JXN1_HOMAM</name>
<comment type="caution">
    <text evidence="2">The sequence shown here is derived from an EMBL/GenBank/DDBJ whole genome shotgun (WGS) entry which is preliminary data.</text>
</comment>
<accession>A0A8J5JXN1</accession>
<reference evidence="2" key="1">
    <citation type="journal article" date="2021" name="Sci. Adv.">
        <title>The American lobster genome reveals insights on longevity, neural, and immune adaptations.</title>
        <authorList>
            <person name="Polinski J.M."/>
            <person name="Zimin A.V."/>
            <person name="Clark K.F."/>
            <person name="Kohn A.B."/>
            <person name="Sadowski N."/>
            <person name="Timp W."/>
            <person name="Ptitsyn A."/>
            <person name="Khanna P."/>
            <person name="Romanova D.Y."/>
            <person name="Williams P."/>
            <person name="Greenwood S.J."/>
            <person name="Moroz L.L."/>
            <person name="Walt D.R."/>
            <person name="Bodnar A.G."/>
        </authorList>
    </citation>
    <scope>NUCLEOTIDE SEQUENCE</scope>
    <source>
        <strain evidence="2">GMGI-L3</strain>
    </source>
</reference>
<dbReference type="Proteomes" id="UP000747542">
    <property type="component" value="Unassembled WGS sequence"/>
</dbReference>
<evidence type="ECO:0000313" key="3">
    <source>
        <dbReference type="Proteomes" id="UP000747542"/>
    </source>
</evidence>
<dbReference type="EMBL" id="JAHLQT010026055">
    <property type="protein sequence ID" value="KAG7163983.1"/>
    <property type="molecule type" value="Genomic_DNA"/>
</dbReference>
<feature type="non-terminal residue" evidence="2">
    <location>
        <position position="1"/>
    </location>
</feature>
<dbReference type="AlphaFoldDB" id="A0A8J5JXN1"/>
<gene>
    <name evidence="2" type="ORF">Hamer_G014441</name>
</gene>
<sequence>MIKIFTSAYMYLFTRQVLHWQAADYGLWVTYKNLLATLAPVAALLVNSCAIAIRAMLSKYVAADELVQTTSLPSLTSPNYIINVTQSPNYINTVTQSPNYINTVTQSPNYIITVTQSPNYIITVTQSPNYTITVTQSPNYINTVTHESKLHHYRHSRVQTTSIPSLMSPNYIITVTHRVQTTSLTVTQSSPVQNYIVPSLKSPNYIITVTQSPLMSPNYINTVTHESNHIVPSSGQTTSLTSLNSPKTSIEIS</sequence>
<proteinExistence type="predicted"/>
<organism evidence="2 3">
    <name type="scientific">Homarus americanus</name>
    <name type="common">American lobster</name>
    <dbReference type="NCBI Taxonomy" id="6706"/>
    <lineage>
        <taxon>Eukaryota</taxon>
        <taxon>Metazoa</taxon>
        <taxon>Ecdysozoa</taxon>
        <taxon>Arthropoda</taxon>
        <taxon>Crustacea</taxon>
        <taxon>Multicrustacea</taxon>
        <taxon>Malacostraca</taxon>
        <taxon>Eumalacostraca</taxon>
        <taxon>Eucarida</taxon>
        <taxon>Decapoda</taxon>
        <taxon>Pleocyemata</taxon>
        <taxon>Astacidea</taxon>
        <taxon>Nephropoidea</taxon>
        <taxon>Nephropidae</taxon>
        <taxon>Homarus</taxon>
    </lineage>
</organism>